<evidence type="ECO:0000313" key="7">
    <source>
        <dbReference type="EMBL" id="SUE39960.1"/>
    </source>
</evidence>
<reference evidence="7 8" key="1">
    <citation type="submission" date="2018-06" db="EMBL/GenBank/DDBJ databases">
        <authorList>
            <consortium name="Pathogen Informatics"/>
            <person name="Doyle S."/>
        </authorList>
    </citation>
    <scope>NUCLEOTIDE SEQUENCE [LARGE SCALE GENOMIC DNA]</scope>
    <source>
        <strain evidence="7 8">NCTC13291</strain>
    </source>
</reference>
<dbReference type="RefSeq" id="WP_019459298.1">
    <property type="nucleotide sequence ID" value="NZ_AP031462.1"/>
</dbReference>
<evidence type="ECO:0000313" key="8">
    <source>
        <dbReference type="Proteomes" id="UP000254919"/>
    </source>
</evidence>
<name>A0A379MYL2_9PROT</name>
<dbReference type="AlphaFoldDB" id="A0A379MYL2"/>
<dbReference type="InterPro" id="IPR011743">
    <property type="entry name" value="Caa3_sub_IV"/>
</dbReference>
<evidence type="ECO:0000256" key="3">
    <source>
        <dbReference type="ARBA" id="ARBA00022692"/>
    </source>
</evidence>
<dbReference type="GeneID" id="99632649"/>
<evidence type="ECO:0000256" key="5">
    <source>
        <dbReference type="ARBA" id="ARBA00023136"/>
    </source>
</evidence>
<dbReference type="GO" id="GO:0005886">
    <property type="term" value="C:plasma membrane"/>
    <property type="evidence" value="ECO:0007669"/>
    <property type="project" value="UniProtKB-SubCell"/>
</dbReference>
<keyword evidence="3 6" id="KW-0812">Transmembrane</keyword>
<dbReference type="Proteomes" id="UP000254919">
    <property type="component" value="Unassembled WGS sequence"/>
</dbReference>
<feature type="transmembrane region" description="Helical" evidence="6">
    <location>
        <begin position="21"/>
        <end position="41"/>
    </location>
</feature>
<dbReference type="Pfam" id="PF03626">
    <property type="entry name" value="COX4_pro"/>
    <property type="match status" value="1"/>
</dbReference>
<dbReference type="EMBL" id="UGVN01000001">
    <property type="protein sequence ID" value="SUE39960.1"/>
    <property type="molecule type" value="Genomic_DNA"/>
</dbReference>
<keyword evidence="5 6" id="KW-0472">Membrane</keyword>
<evidence type="ECO:0000256" key="2">
    <source>
        <dbReference type="ARBA" id="ARBA00022475"/>
    </source>
</evidence>
<organism evidence="7 8">
    <name type="scientific">Roseomonas mucosa</name>
    <dbReference type="NCBI Taxonomy" id="207340"/>
    <lineage>
        <taxon>Bacteria</taxon>
        <taxon>Pseudomonadati</taxon>
        <taxon>Pseudomonadota</taxon>
        <taxon>Alphaproteobacteria</taxon>
        <taxon>Acetobacterales</taxon>
        <taxon>Roseomonadaceae</taxon>
        <taxon>Roseomonas</taxon>
    </lineage>
</organism>
<evidence type="ECO:0000256" key="4">
    <source>
        <dbReference type="ARBA" id="ARBA00022989"/>
    </source>
</evidence>
<proteinExistence type="predicted"/>
<accession>A0A379MYL2</accession>
<evidence type="ECO:0000256" key="1">
    <source>
        <dbReference type="ARBA" id="ARBA00004651"/>
    </source>
</evidence>
<gene>
    <name evidence="7" type="ORF">NCTC13291_01600</name>
</gene>
<evidence type="ECO:0000256" key="6">
    <source>
        <dbReference type="SAM" id="Phobius"/>
    </source>
</evidence>
<dbReference type="NCBIfam" id="TIGR02229">
    <property type="entry name" value="caa3_sub_IV"/>
    <property type="match status" value="1"/>
</dbReference>
<keyword evidence="4 6" id="KW-1133">Transmembrane helix</keyword>
<comment type="subcellular location">
    <subcellularLocation>
        <location evidence="1">Cell membrane</location>
        <topology evidence="1">Multi-pass membrane protein</topology>
    </subcellularLocation>
</comment>
<dbReference type="InterPro" id="IPR005171">
    <property type="entry name" value="Cyt_c_oxidase_su4_prok"/>
</dbReference>
<protein>
    <submittedName>
        <fullName evidence="7">Caa(3)-type oxidase, subunit IV</fullName>
    </submittedName>
</protein>
<feature type="transmembrane region" description="Helical" evidence="6">
    <location>
        <begin position="47"/>
        <end position="67"/>
    </location>
</feature>
<sequence>MTAPHGLAEAGPRSTRDILRATLPLWLALMLLLAATLGLAYVPLGRWSAAVAFGISGVKTVLIGVFFMKLRDAIPLVRIAACATMLWLAFLFLLTFADLLTRAPLTQPGTIVPSMG</sequence>
<feature type="transmembrane region" description="Helical" evidence="6">
    <location>
        <begin position="79"/>
        <end position="97"/>
    </location>
</feature>
<keyword evidence="2" id="KW-1003">Cell membrane</keyword>